<dbReference type="Proteomes" id="UP000729402">
    <property type="component" value="Unassembled WGS sequence"/>
</dbReference>
<dbReference type="EMBL" id="JAAALK010000290">
    <property type="protein sequence ID" value="KAG8047841.1"/>
    <property type="molecule type" value="Genomic_DNA"/>
</dbReference>
<accession>A0A8J5RZI4</accession>
<protein>
    <submittedName>
        <fullName evidence="1">Uncharacterized protein</fullName>
    </submittedName>
</protein>
<organism evidence="1 2">
    <name type="scientific">Zizania palustris</name>
    <name type="common">Northern wild rice</name>
    <dbReference type="NCBI Taxonomy" id="103762"/>
    <lineage>
        <taxon>Eukaryota</taxon>
        <taxon>Viridiplantae</taxon>
        <taxon>Streptophyta</taxon>
        <taxon>Embryophyta</taxon>
        <taxon>Tracheophyta</taxon>
        <taxon>Spermatophyta</taxon>
        <taxon>Magnoliopsida</taxon>
        <taxon>Liliopsida</taxon>
        <taxon>Poales</taxon>
        <taxon>Poaceae</taxon>
        <taxon>BOP clade</taxon>
        <taxon>Oryzoideae</taxon>
        <taxon>Oryzeae</taxon>
        <taxon>Zizaniinae</taxon>
        <taxon>Zizania</taxon>
    </lineage>
</organism>
<gene>
    <name evidence="1" type="ORF">GUJ93_ZPchr0008g12959</name>
</gene>
<sequence length="80" mass="8970">MDGSGGDELALNSEVAAAWWFDEAEAWWRLAGVVARRGSDNTRRRQQGRGEGLRWRKWETCGLVEEKREEGMAFIEGGGA</sequence>
<keyword evidence="2" id="KW-1185">Reference proteome</keyword>
<evidence type="ECO:0000313" key="1">
    <source>
        <dbReference type="EMBL" id="KAG8047841.1"/>
    </source>
</evidence>
<reference evidence="1" key="1">
    <citation type="journal article" date="2021" name="bioRxiv">
        <title>Whole Genome Assembly and Annotation of Northern Wild Rice, Zizania palustris L., Supports a Whole Genome Duplication in the Zizania Genus.</title>
        <authorList>
            <person name="Haas M."/>
            <person name="Kono T."/>
            <person name="Macchietto M."/>
            <person name="Millas R."/>
            <person name="McGilp L."/>
            <person name="Shao M."/>
            <person name="Duquette J."/>
            <person name="Hirsch C.N."/>
            <person name="Kimball J."/>
        </authorList>
    </citation>
    <scope>NUCLEOTIDE SEQUENCE</scope>
    <source>
        <tissue evidence="1">Fresh leaf tissue</tissue>
    </source>
</reference>
<evidence type="ECO:0000313" key="2">
    <source>
        <dbReference type="Proteomes" id="UP000729402"/>
    </source>
</evidence>
<dbReference type="AlphaFoldDB" id="A0A8J5RZI4"/>
<name>A0A8J5RZI4_ZIZPA</name>
<comment type="caution">
    <text evidence="1">The sequence shown here is derived from an EMBL/GenBank/DDBJ whole genome shotgun (WGS) entry which is preliminary data.</text>
</comment>
<reference evidence="1" key="2">
    <citation type="submission" date="2021-02" db="EMBL/GenBank/DDBJ databases">
        <authorList>
            <person name="Kimball J.A."/>
            <person name="Haas M.W."/>
            <person name="Macchietto M."/>
            <person name="Kono T."/>
            <person name="Duquette J."/>
            <person name="Shao M."/>
        </authorList>
    </citation>
    <scope>NUCLEOTIDE SEQUENCE</scope>
    <source>
        <tissue evidence="1">Fresh leaf tissue</tissue>
    </source>
</reference>
<proteinExistence type="predicted"/>